<reference evidence="4" key="1">
    <citation type="journal article" date="2017" name="Cell">
        <title>Insights into land plant evolution garnered from the Marchantia polymorpha genome.</title>
        <authorList>
            <person name="Bowman J.L."/>
            <person name="Kohchi T."/>
            <person name="Yamato K.T."/>
            <person name="Jenkins J."/>
            <person name="Shu S."/>
            <person name="Ishizaki K."/>
            <person name="Yamaoka S."/>
            <person name="Nishihama R."/>
            <person name="Nakamura Y."/>
            <person name="Berger F."/>
            <person name="Adam C."/>
            <person name="Aki S.S."/>
            <person name="Althoff F."/>
            <person name="Araki T."/>
            <person name="Arteaga-Vazquez M.A."/>
            <person name="Balasubrmanian S."/>
            <person name="Barry K."/>
            <person name="Bauer D."/>
            <person name="Boehm C.R."/>
            <person name="Briginshaw L."/>
            <person name="Caballero-Perez J."/>
            <person name="Catarino B."/>
            <person name="Chen F."/>
            <person name="Chiyoda S."/>
            <person name="Chovatia M."/>
            <person name="Davies K.M."/>
            <person name="Delmans M."/>
            <person name="Demura T."/>
            <person name="Dierschke T."/>
            <person name="Dolan L."/>
            <person name="Dorantes-Acosta A.E."/>
            <person name="Eklund D.M."/>
            <person name="Florent S.N."/>
            <person name="Flores-Sandoval E."/>
            <person name="Fujiyama A."/>
            <person name="Fukuzawa H."/>
            <person name="Galik B."/>
            <person name="Grimanelli D."/>
            <person name="Grimwood J."/>
            <person name="Grossniklaus U."/>
            <person name="Hamada T."/>
            <person name="Haseloff J."/>
            <person name="Hetherington A.J."/>
            <person name="Higo A."/>
            <person name="Hirakawa Y."/>
            <person name="Hundley H.N."/>
            <person name="Ikeda Y."/>
            <person name="Inoue K."/>
            <person name="Inoue S.I."/>
            <person name="Ishida S."/>
            <person name="Jia Q."/>
            <person name="Kakita M."/>
            <person name="Kanazawa T."/>
            <person name="Kawai Y."/>
            <person name="Kawashima T."/>
            <person name="Kennedy M."/>
            <person name="Kinose K."/>
            <person name="Kinoshita T."/>
            <person name="Kohara Y."/>
            <person name="Koide E."/>
            <person name="Komatsu K."/>
            <person name="Kopischke S."/>
            <person name="Kubo M."/>
            <person name="Kyozuka J."/>
            <person name="Lagercrantz U."/>
            <person name="Lin S.S."/>
            <person name="Lindquist E."/>
            <person name="Lipzen A.M."/>
            <person name="Lu C.W."/>
            <person name="De Luna E."/>
            <person name="Martienssen R.A."/>
            <person name="Minamino N."/>
            <person name="Mizutani M."/>
            <person name="Mizutani M."/>
            <person name="Mochizuki N."/>
            <person name="Monte I."/>
            <person name="Mosher R."/>
            <person name="Nagasaki H."/>
            <person name="Nakagami H."/>
            <person name="Naramoto S."/>
            <person name="Nishitani K."/>
            <person name="Ohtani M."/>
            <person name="Okamoto T."/>
            <person name="Okumura M."/>
            <person name="Phillips J."/>
            <person name="Pollak B."/>
            <person name="Reinders A."/>
            <person name="Rovekamp M."/>
            <person name="Sano R."/>
            <person name="Sawa S."/>
            <person name="Schmid M.W."/>
            <person name="Shirakawa M."/>
            <person name="Solano R."/>
            <person name="Spunde A."/>
            <person name="Suetsugu N."/>
            <person name="Sugano S."/>
            <person name="Sugiyama A."/>
            <person name="Sun R."/>
            <person name="Suzuki Y."/>
            <person name="Takenaka M."/>
            <person name="Takezawa D."/>
            <person name="Tomogane H."/>
            <person name="Tsuzuki M."/>
            <person name="Ueda T."/>
            <person name="Umeda M."/>
            <person name="Ward J.M."/>
            <person name="Watanabe Y."/>
            <person name="Yazaki K."/>
            <person name="Yokoyama R."/>
            <person name="Yoshitake Y."/>
            <person name="Yotsui I."/>
            <person name="Zachgo S."/>
            <person name="Schmutz J."/>
        </authorList>
    </citation>
    <scope>NUCLEOTIDE SEQUENCE [LARGE SCALE GENOMIC DNA]</scope>
    <source>
        <strain evidence="4">Tak-1</strain>
    </source>
</reference>
<dbReference type="Gramene" id="Mp5g08990.1">
    <property type="protein sequence ID" value="Mp5g08990.1.cds1"/>
    <property type="gene ID" value="Mp5g08990"/>
</dbReference>
<dbReference type="InterPro" id="IPR006342">
    <property type="entry name" value="FkbM_mtfrase"/>
</dbReference>
<proteinExistence type="predicted"/>
<dbReference type="OMA" id="FHEDANL"/>
<organism evidence="3 4">
    <name type="scientific">Marchantia polymorpha</name>
    <name type="common">Common liverwort</name>
    <name type="synonym">Marchantia aquatica</name>
    <dbReference type="NCBI Taxonomy" id="3197"/>
    <lineage>
        <taxon>Eukaryota</taxon>
        <taxon>Viridiplantae</taxon>
        <taxon>Streptophyta</taxon>
        <taxon>Embryophyta</taxon>
        <taxon>Marchantiophyta</taxon>
        <taxon>Marchantiopsida</taxon>
        <taxon>Marchantiidae</taxon>
        <taxon>Marchantiales</taxon>
        <taxon>Marchantiaceae</taxon>
        <taxon>Marchantia</taxon>
    </lineage>
</organism>
<dbReference type="Pfam" id="PF05050">
    <property type="entry name" value="Methyltransf_21"/>
    <property type="match status" value="1"/>
</dbReference>
<feature type="domain" description="Methyltransferase FkbM" evidence="2">
    <location>
        <begin position="254"/>
        <end position="333"/>
    </location>
</feature>
<dbReference type="OrthoDB" id="10006218at2759"/>
<accession>A0A2R6WG34</accession>
<evidence type="ECO:0000313" key="4">
    <source>
        <dbReference type="Proteomes" id="UP000244005"/>
    </source>
</evidence>
<dbReference type="AlphaFoldDB" id="A0A2R6WG34"/>
<protein>
    <recommendedName>
        <fullName evidence="2">Methyltransferase FkbM domain-containing protein</fullName>
    </recommendedName>
</protein>
<dbReference type="PANTHER" id="PTHR32026">
    <property type="entry name" value="METHYLTRANSFERASE-LIKE PROTEIN 24"/>
    <property type="match status" value="1"/>
</dbReference>
<dbReference type="SUPFAM" id="SSF53335">
    <property type="entry name" value="S-adenosyl-L-methionine-dependent methyltransferases"/>
    <property type="match status" value="1"/>
</dbReference>
<keyword evidence="4" id="KW-1185">Reference proteome</keyword>
<evidence type="ECO:0000256" key="1">
    <source>
        <dbReference type="SAM" id="Phobius"/>
    </source>
</evidence>
<evidence type="ECO:0000313" key="3">
    <source>
        <dbReference type="EMBL" id="PTQ32803.1"/>
    </source>
</evidence>
<name>A0A2R6WG34_MARPO</name>
<dbReference type="InterPro" id="IPR029063">
    <property type="entry name" value="SAM-dependent_MTases_sf"/>
</dbReference>
<keyword evidence="1" id="KW-0812">Transmembrane</keyword>
<sequence>MALLKRSSPSSFSPVRYISLPGLVIWVMVTYIAVDLGMHLSSSEHGRVHKQVMKELQSSLASRFAEKAAAEDESKLLRLDGEEDEAARCNSVEAHMDVFEGQARKPQDPWNQLKWGLPPADCRVKGHLIERLDPLNNYRRGVALGFTTDLDDKTQIEHWFLGTKEDLNQARRRVFIDLGANYFTSSVMWFMHRYPCDFTEVHAFEADPTLFKFPPGWDEERNWVEPERHGWAKIKSRAGHVPSWLLSRIRYYNKFAGVIDNASSVNITRFMKHELKLKPEDTVIVKMDIEGAEWPILREWIQDPDMPKLVDELFVELHYWHPDNNWESVKQWTREDATRMLADLRLKGFYAHYWD</sequence>
<keyword evidence="1" id="KW-0472">Membrane</keyword>
<keyword evidence="1" id="KW-1133">Transmembrane helix</keyword>
<gene>
    <name evidence="3" type="ORF">MARPO_0095s0059</name>
</gene>
<dbReference type="Proteomes" id="UP000244005">
    <property type="component" value="Unassembled WGS sequence"/>
</dbReference>
<evidence type="ECO:0000259" key="2">
    <source>
        <dbReference type="Pfam" id="PF05050"/>
    </source>
</evidence>
<dbReference type="InterPro" id="IPR026913">
    <property type="entry name" value="METTL24"/>
</dbReference>
<feature type="transmembrane region" description="Helical" evidence="1">
    <location>
        <begin position="20"/>
        <end position="40"/>
    </location>
</feature>
<dbReference type="EMBL" id="KZ772767">
    <property type="protein sequence ID" value="PTQ32803.1"/>
    <property type="molecule type" value="Genomic_DNA"/>
</dbReference>
<dbReference type="PANTHER" id="PTHR32026:SF27">
    <property type="entry name" value="METHYLTRANSFERASE FKBM DOMAIN-CONTAINING PROTEIN-RELATED"/>
    <property type="match status" value="1"/>
</dbReference>